<evidence type="ECO:0000256" key="1">
    <source>
        <dbReference type="SAM" id="Coils"/>
    </source>
</evidence>
<dbReference type="InterPro" id="IPR040201">
    <property type="entry name" value="Mrg3-like"/>
</dbReference>
<comment type="caution">
    <text evidence="2">The sequence shown here is derived from an EMBL/GenBank/DDBJ whole genome shotgun (WGS) entry which is preliminary data.</text>
</comment>
<accession>R4XM40</accession>
<dbReference type="PANTHER" id="PTHR28142">
    <property type="entry name" value="MITOCHONDRIAL INNER MEMBRANE I-AAA PROTEASE SUPERCOMPLEX SUBUNIT MGR3-RELATED"/>
    <property type="match status" value="1"/>
</dbReference>
<dbReference type="InterPro" id="IPR011990">
    <property type="entry name" value="TPR-like_helical_dom_sf"/>
</dbReference>
<protein>
    <recommendedName>
        <fullName evidence="4">TPR domain protein</fullName>
    </recommendedName>
</protein>
<organism evidence="2 3">
    <name type="scientific">Taphrina deformans (strain PYCC 5710 / ATCC 11124 / CBS 356.35 / IMI 108563 / JCM 9778 / NBRC 8474)</name>
    <name type="common">Peach leaf curl fungus</name>
    <name type="synonym">Lalaria deformans</name>
    <dbReference type="NCBI Taxonomy" id="1097556"/>
    <lineage>
        <taxon>Eukaryota</taxon>
        <taxon>Fungi</taxon>
        <taxon>Dikarya</taxon>
        <taxon>Ascomycota</taxon>
        <taxon>Taphrinomycotina</taxon>
        <taxon>Taphrinomycetes</taxon>
        <taxon>Taphrinales</taxon>
        <taxon>Taphrinaceae</taxon>
        <taxon>Taphrina</taxon>
    </lineage>
</organism>
<keyword evidence="1" id="KW-0175">Coiled coil</keyword>
<feature type="coiled-coil region" evidence="1">
    <location>
        <begin position="263"/>
        <end position="290"/>
    </location>
</feature>
<sequence>MGLYAYCMIPASPYPEVVTKHIRKALYFEGAGNDPRQAVQCYLQALEEATIQGLDQTGDDMTGLKIKIGAVYESSGRLDSALRVYGGLLGEIKGALNSKNLSLEDRTRLLRRAIGTSIKVGDLSLSVPSAHTKAETAYTWALEAFLKESASRDGDTSWLEVDAIGGLYEAVANFYYADGRSHLALPLYLKSLEAVNEANCHTITIMNNIASAISSQSNVPQIQENAAQWGLRARDLKVSWKTAEEKAECDLGRCSACFNLGMISEKRQRIEEAQGHYKNALRKAIALQSEDGQGIEVMAIAGLERVQSRTN</sequence>
<proteinExistence type="predicted"/>
<dbReference type="GO" id="GO:0006515">
    <property type="term" value="P:protein quality control for misfolded or incompletely synthesized proteins"/>
    <property type="evidence" value="ECO:0007669"/>
    <property type="project" value="TreeGrafter"/>
</dbReference>
<dbReference type="SUPFAM" id="SSF48452">
    <property type="entry name" value="TPR-like"/>
    <property type="match status" value="1"/>
</dbReference>
<dbReference type="GO" id="GO:0031942">
    <property type="term" value="C:i-AAA complex"/>
    <property type="evidence" value="ECO:0007669"/>
    <property type="project" value="TreeGrafter"/>
</dbReference>
<dbReference type="AlphaFoldDB" id="R4XM40"/>
<dbReference type="VEuPathDB" id="FungiDB:TAPDE_004815"/>
<name>R4XM40_TAPDE</name>
<dbReference type="eggNOG" id="ENOG502R9YY">
    <property type="taxonomic scope" value="Eukaryota"/>
</dbReference>
<evidence type="ECO:0008006" key="4">
    <source>
        <dbReference type="Google" id="ProtNLM"/>
    </source>
</evidence>
<dbReference type="Gene3D" id="1.25.40.10">
    <property type="entry name" value="Tetratricopeptide repeat domain"/>
    <property type="match status" value="1"/>
</dbReference>
<dbReference type="OrthoDB" id="10050400at2759"/>
<dbReference type="EMBL" id="CAHR02000228">
    <property type="protein sequence ID" value="CCG84365.1"/>
    <property type="molecule type" value="Genomic_DNA"/>
</dbReference>
<reference evidence="2 3" key="1">
    <citation type="journal article" date="2013" name="MBio">
        <title>Genome sequencing of the plant pathogen Taphrina deformans, the causal agent of peach leaf curl.</title>
        <authorList>
            <person name="Cisse O.H."/>
            <person name="Almeida J.M.G.C.F."/>
            <person name="Fonseca A."/>
            <person name="Kumar A.A."/>
            <person name="Salojaervi J."/>
            <person name="Overmyer K."/>
            <person name="Hauser P.M."/>
            <person name="Pagni M."/>
        </authorList>
    </citation>
    <scope>NUCLEOTIDE SEQUENCE [LARGE SCALE GENOMIC DNA]</scope>
    <source>
        <strain evidence="3">PYCC 5710 / ATCC 11124 / CBS 356.35 / IMI 108563 / JCM 9778 / NBRC 8474</strain>
    </source>
</reference>
<keyword evidence="3" id="KW-1185">Reference proteome</keyword>
<dbReference type="CDD" id="cd24145">
    <property type="entry name" value="Mgr3-like"/>
    <property type="match status" value="1"/>
</dbReference>
<dbReference type="STRING" id="1097556.R4XM40"/>
<evidence type="ECO:0000313" key="3">
    <source>
        <dbReference type="Proteomes" id="UP000013776"/>
    </source>
</evidence>
<evidence type="ECO:0000313" key="2">
    <source>
        <dbReference type="EMBL" id="CCG84365.1"/>
    </source>
</evidence>
<dbReference type="Proteomes" id="UP000013776">
    <property type="component" value="Unassembled WGS sequence"/>
</dbReference>
<dbReference type="PANTHER" id="PTHR28142:SF1">
    <property type="entry name" value="MITOCHONDRIAL INNER MEMBRANE I-AAA PROTEASE SUPERCOMPLEX SUBUNIT MGR3-RELATED"/>
    <property type="match status" value="1"/>
</dbReference>
<dbReference type="GO" id="GO:0051787">
    <property type="term" value="F:misfolded protein binding"/>
    <property type="evidence" value="ECO:0007669"/>
    <property type="project" value="TreeGrafter"/>
</dbReference>
<gene>
    <name evidence="2" type="ORF">TAPDE_004815</name>
</gene>